<evidence type="ECO:0000256" key="5">
    <source>
        <dbReference type="ARBA" id="ARBA00022683"/>
    </source>
</evidence>
<dbReference type="EMBL" id="MIEK01000012">
    <property type="protein sequence ID" value="OEH83011.1"/>
    <property type="molecule type" value="Genomic_DNA"/>
</dbReference>
<evidence type="ECO:0000256" key="1">
    <source>
        <dbReference type="ARBA" id="ARBA00004651"/>
    </source>
</evidence>
<evidence type="ECO:0000256" key="3">
    <source>
        <dbReference type="ARBA" id="ARBA00022475"/>
    </source>
</evidence>
<dbReference type="GO" id="GO:0005886">
    <property type="term" value="C:plasma membrane"/>
    <property type="evidence" value="ECO:0007669"/>
    <property type="project" value="UniProtKB-SubCell"/>
</dbReference>
<evidence type="ECO:0000256" key="6">
    <source>
        <dbReference type="ARBA" id="ARBA00022692"/>
    </source>
</evidence>
<keyword evidence="2" id="KW-0813">Transport</keyword>
<feature type="transmembrane region" description="Helical" evidence="9">
    <location>
        <begin position="173"/>
        <end position="196"/>
    </location>
</feature>
<accession>A0A1E5KYQ1</accession>
<dbReference type="Pfam" id="PF03609">
    <property type="entry name" value="EII-Sor"/>
    <property type="match status" value="1"/>
</dbReference>
<keyword evidence="6 9" id="KW-0812">Transmembrane</keyword>
<dbReference type="Proteomes" id="UP000095256">
    <property type="component" value="Unassembled WGS sequence"/>
</dbReference>
<keyword evidence="4" id="KW-0762">Sugar transport</keyword>
<reference evidence="10 11" key="1">
    <citation type="submission" date="2016-09" db="EMBL/GenBank/DDBJ databases">
        <authorList>
            <person name="Capua I."/>
            <person name="De Benedictis P."/>
            <person name="Joannis T."/>
            <person name="Lombin L.H."/>
            <person name="Cattoli G."/>
        </authorList>
    </citation>
    <scope>NUCLEOTIDE SEQUENCE [LARGE SCALE GENOMIC DNA]</scope>
    <source>
        <strain evidence="10 11">LMG 25899</strain>
    </source>
</reference>
<dbReference type="OrthoDB" id="1649937at2"/>
<dbReference type="GO" id="GO:0009401">
    <property type="term" value="P:phosphoenolpyruvate-dependent sugar phosphotransferase system"/>
    <property type="evidence" value="ECO:0007669"/>
    <property type="project" value="UniProtKB-KW"/>
</dbReference>
<evidence type="ECO:0000256" key="7">
    <source>
        <dbReference type="ARBA" id="ARBA00022989"/>
    </source>
</evidence>
<feature type="transmembrane region" description="Helical" evidence="9">
    <location>
        <begin position="208"/>
        <end position="241"/>
    </location>
</feature>
<evidence type="ECO:0000256" key="4">
    <source>
        <dbReference type="ARBA" id="ARBA00022597"/>
    </source>
</evidence>
<proteinExistence type="predicted"/>
<feature type="transmembrane region" description="Helical" evidence="9">
    <location>
        <begin position="141"/>
        <end position="161"/>
    </location>
</feature>
<comment type="subcellular location">
    <subcellularLocation>
        <location evidence="1">Cell membrane</location>
        <topology evidence="1">Multi-pass membrane protein</topology>
    </subcellularLocation>
</comment>
<name>A0A1E5KYQ1_9ENTE</name>
<keyword evidence="5" id="KW-0598">Phosphotransferase system</keyword>
<evidence type="ECO:0000256" key="2">
    <source>
        <dbReference type="ARBA" id="ARBA00022448"/>
    </source>
</evidence>
<dbReference type="STRING" id="762845.BCR26_01695"/>
<dbReference type="PROSITE" id="PS51106">
    <property type="entry name" value="PTS_EIIC_TYPE_4"/>
    <property type="match status" value="1"/>
</dbReference>
<dbReference type="PANTHER" id="PTHR32502">
    <property type="entry name" value="N-ACETYLGALACTOSAMINE PERMEASE II COMPONENT-RELATED"/>
    <property type="match status" value="1"/>
</dbReference>
<keyword evidence="11" id="KW-1185">Reference proteome</keyword>
<dbReference type="RefSeq" id="WP_069697966.1">
    <property type="nucleotide sequence ID" value="NZ_JAGGMA010000002.1"/>
</dbReference>
<dbReference type="InterPro" id="IPR050303">
    <property type="entry name" value="GatZ_KbaZ_carbometab"/>
</dbReference>
<evidence type="ECO:0000256" key="9">
    <source>
        <dbReference type="SAM" id="Phobius"/>
    </source>
</evidence>
<organism evidence="10 11">
    <name type="scientific">Enterococcus rivorum</name>
    <dbReference type="NCBI Taxonomy" id="762845"/>
    <lineage>
        <taxon>Bacteria</taxon>
        <taxon>Bacillati</taxon>
        <taxon>Bacillota</taxon>
        <taxon>Bacilli</taxon>
        <taxon>Lactobacillales</taxon>
        <taxon>Enterococcaceae</taxon>
        <taxon>Enterococcus</taxon>
    </lineage>
</organism>
<keyword evidence="3" id="KW-1003">Cell membrane</keyword>
<evidence type="ECO:0000313" key="11">
    <source>
        <dbReference type="Proteomes" id="UP000095256"/>
    </source>
</evidence>
<feature type="transmembrane region" description="Helical" evidence="9">
    <location>
        <begin position="7"/>
        <end position="27"/>
    </location>
</feature>
<dbReference type="InterPro" id="IPR004700">
    <property type="entry name" value="PTS_IIC_man"/>
</dbReference>
<evidence type="ECO:0000313" key="10">
    <source>
        <dbReference type="EMBL" id="OEH83011.1"/>
    </source>
</evidence>
<feature type="transmembrane region" description="Helical" evidence="9">
    <location>
        <begin position="94"/>
        <end position="113"/>
    </location>
</feature>
<gene>
    <name evidence="10" type="ORF">BCR26_01695</name>
</gene>
<dbReference type="AlphaFoldDB" id="A0A1E5KYQ1"/>
<keyword evidence="7 9" id="KW-1133">Transmembrane helix</keyword>
<comment type="caution">
    <text evidence="10">The sequence shown here is derived from an EMBL/GenBank/DDBJ whole genome shotgun (WGS) entry which is preliminary data.</text>
</comment>
<dbReference type="PANTHER" id="PTHR32502:SF28">
    <property type="entry name" value="PHOSPHOTRANSFERASE SYSTEM SUGAR-SPECIFIC EIIC COMPONENT"/>
    <property type="match status" value="1"/>
</dbReference>
<keyword evidence="8 9" id="KW-0472">Membrane</keyword>
<protein>
    <submittedName>
        <fullName evidence="10">PTS sucrose transporter subunit IIBC</fullName>
    </submittedName>
</protein>
<evidence type="ECO:0000256" key="8">
    <source>
        <dbReference type="ARBA" id="ARBA00023136"/>
    </source>
</evidence>
<sequence length="267" mass="28807">MEVSIGIILILCIYTVVGVLDQISIQIGPYTPLFAATFTGLVFGDIQTGLMIGATLQLMTLGVATYGGATVPDFLSGAIMGTAYAIISGQGAEYGIGIAVPIGLLLTQLDILGRMTNTFFQHKADQYAEDGNYRGVERCNVFGIIPWSVSRVLPVFIGLFFGEHVVKVINEWIPLWVMNGLKAAGAILPAMGIAILMRYLPIKKFWPYFIIGFVLLAYGAEFFSVLGVALIGLALAAIYVMNQNNKSAVSTTGTIVYEEDEEVEIDD</sequence>